<feature type="domain" description="C2H2-type" evidence="13">
    <location>
        <begin position="488"/>
        <end position="515"/>
    </location>
</feature>
<feature type="domain" description="C2H2-type" evidence="13">
    <location>
        <begin position="295"/>
        <end position="322"/>
    </location>
</feature>
<evidence type="ECO:0000256" key="7">
    <source>
        <dbReference type="ARBA" id="ARBA00023015"/>
    </source>
</evidence>
<proteinExistence type="inferred from homology"/>
<dbReference type="PROSITE" id="PS50157">
    <property type="entry name" value="ZINC_FINGER_C2H2_2"/>
    <property type="match status" value="10"/>
</dbReference>
<dbReference type="FunFam" id="3.30.160.60:FF:000624">
    <property type="entry name" value="zinc finger protein 697"/>
    <property type="match status" value="1"/>
</dbReference>
<evidence type="ECO:0000259" key="13">
    <source>
        <dbReference type="PROSITE" id="PS50157"/>
    </source>
</evidence>
<dbReference type="GO" id="GO:0048598">
    <property type="term" value="P:embryonic morphogenesis"/>
    <property type="evidence" value="ECO:0007669"/>
    <property type="project" value="UniProtKB-ARBA"/>
</dbReference>
<dbReference type="InterPro" id="IPR036236">
    <property type="entry name" value="Znf_C2H2_sf"/>
</dbReference>
<feature type="domain" description="C2H2-type" evidence="13">
    <location>
        <begin position="516"/>
        <end position="543"/>
    </location>
</feature>
<evidence type="ECO:0000256" key="10">
    <source>
        <dbReference type="ARBA" id="ARBA00023242"/>
    </source>
</evidence>
<dbReference type="GO" id="GO:0008270">
    <property type="term" value="F:zinc ion binding"/>
    <property type="evidence" value="ECO:0007669"/>
    <property type="project" value="UniProtKB-KW"/>
</dbReference>
<feature type="domain" description="C2H2-type" evidence="13">
    <location>
        <begin position="406"/>
        <end position="433"/>
    </location>
</feature>
<evidence type="ECO:0000256" key="3">
    <source>
        <dbReference type="ARBA" id="ARBA00022723"/>
    </source>
</evidence>
<feature type="domain" description="C2H2-type" evidence="13">
    <location>
        <begin position="350"/>
        <end position="377"/>
    </location>
</feature>
<organism evidence="14">
    <name type="scientific">Timema monikensis</name>
    <dbReference type="NCBI Taxonomy" id="170555"/>
    <lineage>
        <taxon>Eukaryota</taxon>
        <taxon>Metazoa</taxon>
        <taxon>Ecdysozoa</taxon>
        <taxon>Arthropoda</taxon>
        <taxon>Hexapoda</taxon>
        <taxon>Insecta</taxon>
        <taxon>Pterygota</taxon>
        <taxon>Neoptera</taxon>
        <taxon>Polyneoptera</taxon>
        <taxon>Phasmatodea</taxon>
        <taxon>Timematodea</taxon>
        <taxon>Timematoidea</taxon>
        <taxon>Timematidae</taxon>
        <taxon>Timema</taxon>
    </lineage>
</organism>
<dbReference type="FunFam" id="3.30.160.60:FF:001156">
    <property type="entry name" value="Zinc finger protein 407"/>
    <property type="match status" value="1"/>
</dbReference>
<dbReference type="GO" id="GO:0003677">
    <property type="term" value="F:DNA binding"/>
    <property type="evidence" value="ECO:0007669"/>
    <property type="project" value="UniProtKB-KW"/>
</dbReference>
<dbReference type="Pfam" id="PF00096">
    <property type="entry name" value="zf-C2H2"/>
    <property type="match status" value="7"/>
</dbReference>
<feature type="domain" description="C2H2-type" evidence="13">
    <location>
        <begin position="462"/>
        <end position="489"/>
    </location>
</feature>
<dbReference type="Gene3D" id="3.30.160.60">
    <property type="entry name" value="Classic Zinc Finger"/>
    <property type="match status" value="8"/>
</dbReference>
<keyword evidence="3" id="KW-0479">Metal-binding</keyword>
<protein>
    <recommendedName>
        <fullName evidence="11">Zinc finger protein 865</fullName>
    </recommendedName>
</protein>
<evidence type="ECO:0000256" key="5">
    <source>
        <dbReference type="ARBA" id="ARBA00022771"/>
    </source>
</evidence>
<keyword evidence="8" id="KW-0238">DNA-binding</keyword>
<comment type="subcellular location">
    <subcellularLocation>
        <location evidence="1">Nucleus</location>
    </subcellularLocation>
</comment>
<evidence type="ECO:0000256" key="2">
    <source>
        <dbReference type="ARBA" id="ARBA00006991"/>
    </source>
</evidence>
<dbReference type="SUPFAM" id="SSF57667">
    <property type="entry name" value="beta-beta-alpha zinc fingers"/>
    <property type="match status" value="5"/>
</dbReference>
<evidence type="ECO:0000256" key="8">
    <source>
        <dbReference type="ARBA" id="ARBA00023125"/>
    </source>
</evidence>
<feature type="domain" description="C2H2-type" evidence="13">
    <location>
        <begin position="378"/>
        <end position="405"/>
    </location>
</feature>
<evidence type="ECO:0000256" key="12">
    <source>
        <dbReference type="PROSITE-ProRule" id="PRU00042"/>
    </source>
</evidence>
<evidence type="ECO:0000256" key="4">
    <source>
        <dbReference type="ARBA" id="ARBA00022737"/>
    </source>
</evidence>
<feature type="domain" description="C2H2-type" evidence="13">
    <location>
        <begin position="322"/>
        <end position="349"/>
    </location>
</feature>
<reference evidence="14" key="1">
    <citation type="submission" date="2020-11" db="EMBL/GenBank/DDBJ databases">
        <authorList>
            <person name="Tran Van P."/>
        </authorList>
    </citation>
    <scope>NUCLEOTIDE SEQUENCE</scope>
</reference>
<dbReference type="PANTHER" id="PTHR23226">
    <property type="entry name" value="ZINC FINGER AND SCAN DOMAIN-CONTAINING"/>
    <property type="match status" value="1"/>
</dbReference>
<dbReference type="PROSITE" id="PS00028">
    <property type="entry name" value="ZINC_FINGER_C2H2_1"/>
    <property type="match status" value="10"/>
</dbReference>
<keyword evidence="6" id="KW-0862">Zinc</keyword>
<comment type="similarity">
    <text evidence="2">Belongs to the krueppel C2H2-type zinc-finger protein family.</text>
</comment>
<gene>
    <name evidence="14" type="ORF">TMSB3V08_LOCUS8739</name>
</gene>
<dbReference type="FunFam" id="3.30.160.60:FF:000446">
    <property type="entry name" value="Zinc finger protein"/>
    <property type="match status" value="1"/>
</dbReference>
<dbReference type="SMART" id="SM00355">
    <property type="entry name" value="ZnF_C2H2"/>
    <property type="match status" value="10"/>
</dbReference>
<evidence type="ECO:0000256" key="11">
    <source>
        <dbReference type="ARBA" id="ARBA00068876"/>
    </source>
</evidence>
<evidence type="ECO:0000256" key="9">
    <source>
        <dbReference type="ARBA" id="ARBA00023163"/>
    </source>
</evidence>
<evidence type="ECO:0000256" key="6">
    <source>
        <dbReference type="ARBA" id="ARBA00022833"/>
    </source>
</evidence>
<keyword evidence="10" id="KW-0539">Nucleus</keyword>
<accession>A0A7R9EDR2</accession>
<dbReference type="FunFam" id="3.30.160.60:FF:000100">
    <property type="entry name" value="Zinc finger 45-like"/>
    <property type="match status" value="1"/>
</dbReference>
<keyword evidence="5 12" id="KW-0863">Zinc-finger</keyword>
<keyword evidence="7" id="KW-0805">Transcription regulation</keyword>
<dbReference type="GO" id="GO:0005634">
    <property type="term" value="C:nucleus"/>
    <property type="evidence" value="ECO:0007669"/>
    <property type="project" value="UniProtKB-SubCell"/>
</dbReference>
<dbReference type="AlphaFoldDB" id="A0A7R9EDR2"/>
<keyword evidence="4" id="KW-0677">Repeat</keyword>
<name>A0A7R9EDR2_9NEOP</name>
<dbReference type="FunFam" id="3.30.160.60:FF:000145">
    <property type="entry name" value="Zinc finger protein 574"/>
    <property type="match status" value="1"/>
</dbReference>
<feature type="domain" description="C2H2-type" evidence="13">
    <location>
        <begin position="434"/>
        <end position="461"/>
    </location>
</feature>
<dbReference type="InterPro" id="IPR013087">
    <property type="entry name" value="Znf_C2H2_type"/>
</dbReference>
<sequence length="545" mass="61308">MVSPSTTLPLYMSGIVCVASRLRVPEEEEEAAEVLVTEVDTSCFPPVENLEDGDYSDSQEERSADELSVSYFLCLLANPAMPSWLDMMRVKAQTRHCLPTALLVNILLKYGLEAAQPTKQDNGLNKSGRFGCVAISTNLKNTQLPCEKDGPIDLTQSDIQLKTSFNDSLNCSMQSPVHNDITQGGTLSPMISSGRKVKNRKVRRADLENVGLNSDMSDGKLVKTCTTDNGNSSLELHWLLSGDHNEPSSSTSRPIKQPSIHWTPQTYACSECGVMFASNFFLKQHLLGHDGVKKFACEICGVKFARKTSLSTHANVHTEKKFQCNICGTKFTQKCSLKKHSVIHTGELPYPCTLCDAKFRYYTSLSCHLKMHSGERSFQCTVCDAKFLNNCSLKSHYATHTKDRHYQCESCPLSFADRSSLTRHKLIHDPDNYVVCAICGSKFPYKHALARHMRTHTGDRPFKCTVCNKSFFTKSNFNSHMLRHSTKGKCLICHESFVREETFKKHMAGHPAVKPFQCSYCEQRFWRKAHLKHHVLQHLDNTLVC</sequence>
<evidence type="ECO:0000313" key="14">
    <source>
        <dbReference type="EMBL" id="CAD7432020.1"/>
    </source>
</evidence>
<dbReference type="EMBL" id="OB795298">
    <property type="protein sequence ID" value="CAD7432020.1"/>
    <property type="molecule type" value="Genomic_DNA"/>
</dbReference>
<evidence type="ECO:0000256" key="1">
    <source>
        <dbReference type="ARBA" id="ARBA00004123"/>
    </source>
</evidence>
<keyword evidence="9" id="KW-0804">Transcription</keyword>
<feature type="domain" description="C2H2-type" evidence="13">
    <location>
        <begin position="267"/>
        <end position="294"/>
    </location>
</feature>